<dbReference type="RefSeq" id="WP_007915084.1">
    <property type="nucleotide sequence ID" value="NZ_ADVG01000003.1"/>
</dbReference>
<dbReference type="eggNOG" id="COG2226">
    <property type="taxonomic scope" value="Bacteria"/>
</dbReference>
<comment type="caution">
    <text evidence="2">The sequence shown here is derived from an EMBL/GenBank/DDBJ whole genome shotgun (WGS) entry which is preliminary data.</text>
</comment>
<keyword evidence="2" id="KW-0808">Transferase</keyword>
<dbReference type="Pfam" id="PF13649">
    <property type="entry name" value="Methyltransf_25"/>
    <property type="match status" value="1"/>
</dbReference>
<dbReference type="STRING" id="485913.Krac_4971"/>
<name>D6TU64_KTERA</name>
<proteinExistence type="predicted"/>
<dbReference type="InterPro" id="IPR029063">
    <property type="entry name" value="SAM-dependent_MTases_sf"/>
</dbReference>
<dbReference type="InterPro" id="IPR041698">
    <property type="entry name" value="Methyltransf_25"/>
</dbReference>
<accession>D6TU64</accession>
<dbReference type="SUPFAM" id="SSF53335">
    <property type="entry name" value="S-adenosyl-L-methionine-dependent methyltransferases"/>
    <property type="match status" value="1"/>
</dbReference>
<dbReference type="PANTHER" id="PTHR43591:SF24">
    <property type="entry name" value="2-METHOXY-6-POLYPRENYL-1,4-BENZOQUINOL METHYLASE, MITOCHONDRIAL"/>
    <property type="match status" value="1"/>
</dbReference>
<protein>
    <submittedName>
        <fullName evidence="2">Methyltransferase type 11</fullName>
    </submittedName>
</protein>
<sequence>MREPSSQKKREDMYVLDPEDMAEMLRLMRQDELVNQGMRGLFPELQNQLPSQYKRIIDMGCGPGNWVLNVAYEYPEVEVVGIDISKLMIRYAQTQARTEERGNALFVEGNLLKPLPIDDASFDLVNARFMTGFVLRKDWTAVVQEFFRILRPGGMLRLTEIDTGGISNSAALEEILSLTTRMMHQLGYGFSPNGHSFGMTPMLGKFLRDVGGQEIQHQAHAIDFSYGTEFHQSQYEDWRSGFLRLLPVLKKCGLTTDEAFTTLYEQMQQEMLAEDFRGIWYILTAWGRKG</sequence>
<keyword evidence="2" id="KW-0489">Methyltransferase</keyword>
<dbReference type="GO" id="GO:0032259">
    <property type="term" value="P:methylation"/>
    <property type="evidence" value="ECO:0007669"/>
    <property type="project" value="UniProtKB-KW"/>
</dbReference>
<dbReference type="GO" id="GO:0008168">
    <property type="term" value="F:methyltransferase activity"/>
    <property type="evidence" value="ECO:0007669"/>
    <property type="project" value="UniProtKB-KW"/>
</dbReference>
<dbReference type="EMBL" id="ADVG01000003">
    <property type="protein sequence ID" value="EFH83965.1"/>
    <property type="molecule type" value="Genomic_DNA"/>
</dbReference>
<reference evidence="2 3" key="1">
    <citation type="journal article" date="2011" name="Stand. Genomic Sci.">
        <title>Non-contiguous finished genome sequence and contextual data of the filamentous soil bacterium Ktedonobacter racemifer type strain (SOSP1-21).</title>
        <authorList>
            <person name="Chang Y.J."/>
            <person name="Land M."/>
            <person name="Hauser L."/>
            <person name="Chertkov O."/>
            <person name="Del Rio T.G."/>
            <person name="Nolan M."/>
            <person name="Copeland A."/>
            <person name="Tice H."/>
            <person name="Cheng J.F."/>
            <person name="Lucas S."/>
            <person name="Han C."/>
            <person name="Goodwin L."/>
            <person name="Pitluck S."/>
            <person name="Ivanova N."/>
            <person name="Ovchinikova G."/>
            <person name="Pati A."/>
            <person name="Chen A."/>
            <person name="Palaniappan K."/>
            <person name="Mavromatis K."/>
            <person name="Liolios K."/>
            <person name="Brettin T."/>
            <person name="Fiebig A."/>
            <person name="Rohde M."/>
            <person name="Abt B."/>
            <person name="Goker M."/>
            <person name="Detter J.C."/>
            <person name="Woyke T."/>
            <person name="Bristow J."/>
            <person name="Eisen J.A."/>
            <person name="Markowitz V."/>
            <person name="Hugenholtz P."/>
            <person name="Kyrpides N.C."/>
            <person name="Klenk H.P."/>
            <person name="Lapidus A."/>
        </authorList>
    </citation>
    <scope>NUCLEOTIDE SEQUENCE [LARGE SCALE GENOMIC DNA]</scope>
    <source>
        <strain evidence="3">DSM 44963</strain>
    </source>
</reference>
<dbReference type="CDD" id="cd02440">
    <property type="entry name" value="AdoMet_MTases"/>
    <property type="match status" value="1"/>
</dbReference>
<dbReference type="Proteomes" id="UP000004508">
    <property type="component" value="Unassembled WGS sequence"/>
</dbReference>
<dbReference type="InParanoid" id="D6TU64"/>
<keyword evidence="3" id="KW-1185">Reference proteome</keyword>
<feature type="domain" description="Methyltransferase" evidence="1">
    <location>
        <begin position="56"/>
        <end position="154"/>
    </location>
</feature>
<dbReference type="PANTHER" id="PTHR43591">
    <property type="entry name" value="METHYLTRANSFERASE"/>
    <property type="match status" value="1"/>
</dbReference>
<evidence type="ECO:0000259" key="1">
    <source>
        <dbReference type="Pfam" id="PF13649"/>
    </source>
</evidence>
<evidence type="ECO:0000313" key="2">
    <source>
        <dbReference type="EMBL" id="EFH83965.1"/>
    </source>
</evidence>
<gene>
    <name evidence="2" type="ORF">Krac_4971</name>
</gene>
<dbReference type="AlphaFoldDB" id="D6TU64"/>
<organism evidence="2 3">
    <name type="scientific">Ktedonobacter racemifer DSM 44963</name>
    <dbReference type="NCBI Taxonomy" id="485913"/>
    <lineage>
        <taxon>Bacteria</taxon>
        <taxon>Bacillati</taxon>
        <taxon>Chloroflexota</taxon>
        <taxon>Ktedonobacteria</taxon>
        <taxon>Ktedonobacterales</taxon>
        <taxon>Ktedonobacteraceae</taxon>
        <taxon>Ktedonobacter</taxon>
    </lineage>
</organism>
<evidence type="ECO:0000313" key="3">
    <source>
        <dbReference type="Proteomes" id="UP000004508"/>
    </source>
</evidence>
<dbReference type="Gene3D" id="3.40.50.150">
    <property type="entry name" value="Vaccinia Virus protein VP39"/>
    <property type="match status" value="1"/>
</dbReference>